<sequence length="467" mass="51951">MANKEKFLIDRSRYDQADTVNTKFIADQGLNEKVVREISRQKNESEWMLKKRLDAFALFQKTPLPNFGPSLEKLDLNKIVYFVRPNTTEKKSWKDVPKDIRKTFDRLGIPEAEKKALAGVGAQYDSDIVYHNLKKEWEELGVIFENMDTAVQKYPELVKRYFMTDCIGINDHKFVMLHAAVWSGGTFIYVPPGVKVSIPLQAYFRMNAERGGQFEHTLIIVDKGAELHYIEGCSAPRFEASALHAGCVELHVHEGAKMRYSSIENWSKNTFNLNTKRAVVDKNGVIEWVNGNLGSGTTMLYPCSILRGEGSHSDSMGIAFAGAGQNQDTGSKVVHIAPNTSSTIRSKSISKGGGIASYRGHVRVTPGAQNAKVSVTCDALLFDQGSQSDTYPFMKIENNSATIAHEASAGKISDEDIFYLMSRSLSSEQAVQMIVSGFIDPIVRTLPLEYAVELNKLIALEMENSIG</sequence>
<evidence type="ECO:0000259" key="3">
    <source>
        <dbReference type="Pfam" id="PF19295"/>
    </source>
</evidence>
<dbReference type="InterPro" id="IPR055346">
    <property type="entry name" value="Fe-S_cluster_assembly_SufBD"/>
</dbReference>
<name>A0A1F4XIY4_9BACT</name>
<dbReference type="NCBIfam" id="TIGR01980">
    <property type="entry name" value="sufB"/>
    <property type="match status" value="1"/>
</dbReference>
<dbReference type="Proteomes" id="UP000177614">
    <property type="component" value="Unassembled WGS sequence"/>
</dbReference>
<dbReference type="Pfam" id="PF19295">
    <property type="entry name" value="SufBD_N"/>
    <property type="match status" value="1"/>
</dbReference>
<reference evidence="4 5" key="1">
    <citation type="journal article" date="2016" name="Nat. Commun.">
        <title>Thousands of microbial genomes shed light on interconnected biogeochemical processes in an aquifer system.</title>
        <authorList>
            <person name="Anantharaman K."/>
            <person name="Brown C.T."/>
            <person name="Hug L.A."/>
            <person name="Sharon I."/>
            <person name="Castelle C.J."/>
            <person name="Probst A.J."/>
            <person name="Thomas B.C."/>
            <person name="Singh A."/>
            <person name="Wilkins M.J."/>
            <person name="Karaoz U."/>
            <person name="Brodie E.L."/>
            <person name="Williams K.H."/>
            <person name="Hubbard S.S."/>
            <person name="Banfield J.F."/>
        </authorList>
    </citation>
    <scope>NUCLEOTIDE SEQUENCE [LARGE SCALE GENOMIC DNA]</scope>
</reference>
<dbReference type="InterPro" id="IPR045595">
    <property type="entry name" value="SufBD_N"/>
</dbReference>
<comment type="caution">
    <text evidence="4">The sequence shown here is derived from an EMBL/GenBank/DDBJ whole genome shotgun (WGS) entry which is preliminary data.</text>
</comment>
<evidence type="ECO:0000256" key="1">
    <source>
        <dbReference type="ARBA" id="ARBA00043967"/>
    </source>
</evidence>
<dbReference type="InterPro" id="IPR000825">
    <property type="entry name" value="SUF_FeS_clus_asmbl_SufBD_core"/>
</dbReference>
<dbReference type="AlphaFoldDB" id="A0A1F4XIY4"/>
<dbReference type="Pfam" id="PF01458">
    <property type="entry name" value="SUFBD_core"/>
    <property type="match status" value="1"/>
</dbReference>
<dbReference type="GO" id="GO:0016226">
    <property type="term" value="P:iron-sulfur cluster assembly"/>
    <property type="evidence" value="ECO:0007669"/>
    <property type="project" value="InterPro"/>
</dbReference>
<feature type="domain" description="SUF system FeS cluster assembly SufBD core" evidence="2">
    <location>
        <begin position="204"/>
        <end position="438"/>
    </location>
</feature>
<feature type="domain" description="SUF system FeS cluster assembly SufBD N-terminal" evidence="3">
    <location>
        <begin position="41"/>
        <end position="201"/>
    </location>
</feature>
<organism evidence="4 5">
    <name type="scientific">Candidatus Abawacabacteria bacterium RBG_16_42_10</name>
    <dbReference type="NCBI Taxonomy" id="1817814"/>
    <lineage>
        <taxon>Bacteria</taxon>
        <taxon>Candidatus Abawacaibacteriota</taxon>
    </lineage>
</organism>
<proteinExistence type="inferred from homology"/>
<dbReference type="STRING" id="1817814.A2V81_04850"/>
<evidence type="ECO:0000313" key="5">
    <source>
        <dbReference type="Proteomes" id="UP000177614"/>
    </source>
</evidence>
<gene>
    <name evidence="4" type="ORF">A2V81_04850</name>
</gene>
<dbReference type="EMBL" id="MEWR01000023">
    <property type="protein sequence ID" value="OGC81579.1"/>
    <property type="molecule type" value="Genomic_DNA"/>
</dbReference>
<dbReference type="PANTHER" id="PTHR30508">
    <property type="entry name" value="FES CLUSTER ASSEMBLY PROTEIN SUF"/>
    <property type="match status" value="1"/>
</dbReference>
<dbReference type="PANTHER" id="PTHR30508:SF1">
    <property type="entry name" value="UPF0051 PROTEIN ABCI8, CHLOROPLASTIC-RELATED"/>
    <property type="match status" value="1"/>
</dbReference>
<evidence type="ECO:0000313" key="4">
    <source>
        <dbReference type="EMBL" id="OGC81579.1"/>
    </source>
</evidence>
<evidence type="ECO:0000259" key="2">
    <source>
        <dbReference type="Pfam" id="PF01458"/>
    </source>
</evidence>
<comment type="similarity">
    <text evidence="1">Belongs to the iron-sulfur cluster assembly SufBD family.</text>
</comment>
<dbReference type="SUPFAM" id="SSF101960">
    <property type="entry name" value="Stabilizer of iron transporter SufD"/>
    <property type="match status" value="1"/>
</dbReference>
<protein>
    <submittedName>
        <fullName evidence="4">Fe-S cluster assembly protein SufB</fullName>
    </submittedName>
</protein>
<dbReference type="InterPro" id="IPR037284">
    <property type="entry name" value="SUF_FeS_clus_asmbl_SufBD_sf"/>
</dbReference>
<accession>A0A1F4XIY4</accession>
<dbReference type="InterPro" id="IPR010231">
    <property type="entry name" value="SUF_FeS_clus_asmbl_SufB"/>
</dbReference>